<dbReference type="Proteomes" id="UP001596512">
    <property type="component" value="Unassembled WGS sequence"/>
</dbReference>
<dbReference type="InterPro" id="IPR019734">
    <property type="entry name" value="TPR_rpt"/>
</dbReference>
<comment type="caution">
    <text evidence="2">The sequence shown here is derived from an EMBL/GenBank/DDBJ whole genome shotgun (WGS) entry which is preliminary data.</text>
</comment>
<keyword evidence="1" id="KW-0802">TPR repeat</keyword>
<dbReference type="PROSITE" id="PS50005">
    <property type="entry name" value="TPR"/>
    <property type="match status" value="1"/>
</dbReference>
<dbReference type="PANTHER" id="PTHR47691:SF3">
    <property type="entry name" value="HTH-TYPE TRANSCRIPTIONAL REGULATOR RV0890C-RELATED"/>
    <property type="match status" value="1"/>
</dbReference>
<dbReference type="InterPro" id="IPR011990">
    <property type="entry name" value="TPR-like_helical_dom_sf"/>
</dbReference>
<feature type="repeat" description="TPR" evidence="1">
    <location>
        <begin position="134"/>
        <end position="167"/>
    </location>
</feature>
<evidence type="ECO:0000313" key="2">
    <source>
        <dbReference type="EMBL" id="MFC7617044.1"/>
    </source>
</evidence>
<protein>
    <submittedName>
        <fullName evidence="2">Tetratricopeptide repeat protein</fullName>
    </submittedName>
</protein>
<keyword evidence="3" id="KW-1185">Reference proteome</keyword>
<dbReference type="PANTHER" id="PTHR47691">
    <property type="entry name" value="REGULATOR-RELATED"/>
    <property type="match status" value="1"/>
</dbReference>
<dbReference type="SMART" id="SM00028">
    <property type="entry name" value="TPR"/>
    <property type="match status" value="4"/>
</dbReference>
<dbReference type="Gene3D" id="1.25.40.10">
    <property type="entry name" value="Tetratricopeptide repeat domain"/>
    <property type="match status" value="1"/>
</dbReference>
<accession>A0ABW2TUM6</accession>
<dbReference type="Pfam" id="PF13374">
    <property type="entry name" value="TPR_10"/>
    <property type="match status" value="1"/>
</dbReference>
<evidence type="ECO:0000256" key="1">
    <source>
        <dbReference type="PROSITE-ProRule" id="PRU00339"/>
    </source>
</evidence>
<name>A0ABW2TUM6_9PSEU</name>
<sequence>MEQAGELGETGLAWQLPVALFGAFLVRRPLRTWVRTHLIGIDAATADGRLPVVAWLHTSVGLAYRGLREYPAAVRHLEAGLDAWRELDERWAQAWAMRDLGHVHSLMGDHARAEGMLRTALEMHVAEGDSFGEATALALLGAVELGLDRPDDALRSFRRSLAIREEHGDPRNIAIVRTELSTALLRVGDLESARAEAAGALELNQAIDDWRCEAMAHEALGNAMDATGDRAGAVEHWRAALVLFDKLGDPHADDLRTRAG</sequence>
<proteinExistence type="predicted"/>
<reference evidence="3" key="1">
    <citation type="journal article" date="2019" name="Int. J. Syst. Evol. Microbiol.">
        <title>The Global Catalogue of Microorganisms (GCM) 10K type strain sequencing project: providing services to taxonomists for standard genome sequencing and annotation.</title>
        <authorList>
            <consortium name="The Broad Institute Genomics Platform"/>
            <consortium name="The Broad Institute Genome Sequencing Center for Infectious Disease"/>
            <person name="Wu L."/>
            <person name="Ma J."/>
        </authorList>
    </citation>
    <scope>NUCLEOTIDE SEQUENCE [LARGE SCALE GENOMIC DNA]</scope>
    <source>
        <strain evidence="3">JCM 17695</strain>
    </source>
</reference>
<evidence type="ECO:0000313" key="3">
    <source>
        <dbReference type="Proteomes" id="UP001596512"/>
    </source>
</evidence>
<gene>
    <name evidence="2" type="ORF">ACFQV2_30040</name>
</gene>
<dbReference type="SUPFAM" id="SSF48452">
    <property type="entry name" value="TPR-like"/>
    <property type="match status" value="1"/>
</dbReference>
<organism evidence="2 3">
    <name type="scientific">Actinokineospora soli</name>
    <dbReference type="NCBI Taxonomy" id="1048753"/>
    <lineage>
        <taxon>Bacteria</taxon>
        <taxon>Bacillati</taxon>
        <taxon>Actinomycetota</taxon>
        <taxon>Actinomycetes</taxon>
        <taxon>Pseudonocardiales</taxon>
        <taxon>Pseudonocardiaceae</taxon>
        <taxon>Actinokineospora</taxon>
    </lineage>
</organism>
<dbReference type="EMBL" id="JBHTEY010000004">
    <property type="protein sequence ID" value="MFC7617044.1"/>
    <property type="molecule type" value="Genomic_DNA"/>
</dbReference>
<dbReference type="Pfam" id="PF13424">
    <property type="entry name" value="TPR_12"/>
    <property type="match status" value="1"/>
</dbReference>